<accession>F2RFX2</accession>
<dbReference type="RefSeq" id="WP_015035185.1">
    <property type="nucleotide sequence ID" value="NC_018750.1"/>
</dbReference>
<protein>
    <submittedName>
        <fullName evidence="1">Uncharacterized protein</fullName>
    </submittedName>
</protein>
<dbReference type="eggNOG" id="ENOG50320VH">
    <property type="taxonomic scope" value="Bacteria"/>
</dbReference>
<organism evidence="1 2">
    <name type="scientific">Streptomyces venezuelae (strain ATCC 10712 / CBS 650.69 / DSM 40230 / JCM 4526 / NBRC 13096 / PD 04745)</name>
    <dbReference type="NCBI Taxonomy" id="953739"/>
    <lineage>
        <taxon>Bacteria</taxon>
        <taxon>Bacillati</taxon>
        <taxon>Actinomycetota</taxon>
        <taxon>Actinomycetes</taxon>
        <taxon>Kitasatosporales</taxon>
        <taxon>Streptomycetaceae</taxon>
        <taxon>Streptomyces</taxon>
    </lineage>
</organism>
<evidence type="ECO:0000313" key="1">
    <source>
        <dbReference type="EMBL" id="CCA57274.1"/>
    </source>
</evidence>
<name>F2RFX2_STRVP</name>
<dbReference type="PATRIC" id="fig|953739.5.peg.6487"/>
<dbReference type="InterPro" id="IPR054202">
    <property type="entry name" value="DUF6907"/>
</dbReference>
<reference evidence="1 2" key="1">
    <citation type="journal article" date="2011" name="BMC Genomics">
        <title>Genome-wide analysis of the role of GlnR in Streptomyces venezuelae provides new insights into global nitrogen regulation in actinomycetes.</title>
        <authorList>
            <person name="Pullan S.T."/>
            <person name="Bibb M.J."/>
            <person name="Merrick M."/>
        </authorList>
    </citation>
    <scope>NUCLEOTIDE SEQUENCE [LARGE SCALE GENOMIC DNA]</scope>
    <source>
        <strain evidence="1">ATCC 10712</strain>
    </source>
</reference>
<dbReference type="HOGENOM" id="CLU_1926480_0_0_11"/>
<dbReference type="OrthoDB" id="4294010at2"/>
<sequence length="131" mass="14421">MKTYTGPTIGGATATIQCPDWCTTDHAYWDDTADDCFHQSKPLEIQAPRDRDSRRTAPPFPLMGAELRMHSTDPAPAAACLWVQFSEDKADGLELDTAGVDQLLAGLDAYRAGLADLREKLAAAENERRKR</sequence>
<gene>
    <name evidence="1" type="ordered locus">SVEN_3988</name>
</gene>
<dbReference type="Proteomes" id="UP000006854">
    <property type="component" value="Chromosome"/>
</dbReference>
<dbReference type="EMBL" id="FR845719">
    <property type="protein sequence ID" value="CCA57274.1"/>
    <property type="molecule type" value="Genomic_DNA"/>
</dbReference>
<proteinExistence type="predicted"/>
<dbReference type="KEGG" id="sve:SVEN_3988"/>
<dbReference type="GeneID" id="51864552"/>
<dbReference type="Pfam" id="PF21848">
    <property type="entry name" value="DUF6907"/>
    <property type="match status" value="1"/>
</dbReference>
<dbReference type="AlphaFoldDB" id="F2RFX2"/>
<evidence type="ECO:0000313" key="2">
    <source>
        <dbReference type="Proteomes" id="UP000006854"/>
    </source>
</evidence>
<keyword evidence="2" id="KW-1185">Reference proteome</keyword>